<feature type="transmembrane region" description="Helical" evidence="7">
    <location>
        <begin position="274"/>
        <end position="301"/>
    </location>
</feature>
<feature type="transmembrane region" description="Helical" evidence="7">
    <location>
        <begin position="161"/>
        <end position="186"/>
    </location>
</feature>
<dbReference type="GO" id="GO:0042884">
    <property type="term" value="P:microcin transport"/>
    <property type="evidence" value="ECO:0007669"/>
    <property type="project" value="TreeGrafter"/>
</dbReference>
<dbReference type="Gene3D" id="1.10.3720.10">
    <property type="entry name" value="MetI-like"/>
    <property type="match status" value="1"/>
</dbReference>
<dbReference type="PROSITE" id="PS50928">
    <property type="entry name" value="ABC_TM1"/>
    <property type="match status" value="1"/>
</dbReference>
<dbReference type="Pfam" id="PF00528">
    <property type="entry name" value="BPD_transp_1"/>
    <property type="match status" value="1"/>
</dbReference>
<dbReference type="Proteomes" id="UP000188169">
    <property type="component" value="Unassembled WGS sequence"/>
</dbReference>
<feature type="transmembrane region" description="Helical" evidence="7">
    <location>
        <begin position="131"/>
        <end position="149"/>
    </location>
</feature>
<keyword evidence="4 7" id="KW-0812">Transmembrane</keyword>
<feature type="domain" description="ABC transmembrane type-1" evidence="8">
    <location>
        <begin position="125"/>
        <end position="340"/>
    </location>
</feature>
<dbReference type="CDD" id="cd06261">
    <property type="entry name" value="TM_PBP2"/>
    <property type="match status" value="1"/>
</dbReference>
<reference evidence="10" key="1">
    <citation type="submission" date="2017-02" db="EMBL/GenBank/DDBJ databases">
        <authorList>
            <person name="Mornico D."/>
        </authorList>
    </citation>
    <scope>NUCLEOTIDE SEQUENCE [LARGE SCALE GENOMIC DNA]</scope>
</reference>
<dbReference type="PANTHER" id="PTHR30465:SF66">
    <property type="entry name" value="INNER MEMBRANE ABC TRANSPORTER PERMEASE PROTEIN YEJB"/>
    <property type="match status" value="1"/>
</dbReference>
<name>A0A1R4EI98_9GAMM</name>
<keyword evidence="6 7" id="KW-0472">Membrane</keyword>
<evidence type="ECO:0000256" key="3">
    <source>
        <dbReference type="ARBA" id="ARBA00022475"/>
    </source>
</evidence>
<dbReference type="GO" id="GO:0005886">
    <property type="term" value="C:plasma membrane"/>
    <property type="evidence" value="ECO:0007669"/>
    <property type="project" value="UniProtKB-SubCell"/>
</dbReference>
<evidence type="ECO:0000256" key="4">
    <source>
        <dbReference type="ARBA" id="ARBA00022692"/>
    </source>
</evidence>
<dbReference type="AlphaFoldDB" id="A0A1R4EI98"/>
<evidence type="ECO:0000313" key="10">
    <source>
        <dbReference type="Proteomes" id="UP000188169"/>
    </source>
</evidence>
<keyword evidence="3" id="KW-1003">Cell membrane</keyword>
<evidence type="ECO:0000313" key="9">
    <source>
        <dbReference type="EMBL" id="SJM38251.1"/>
    </source>
</evidence>
<keyword evidence="10" id="KW-1185">Reference proteome</keyword>
<gene>
    <name evidence="9" type="primary">yejB</name>
    <name evidence="9" type="ORF">A1019T_02241</name>
</gene>
<keyword evidence="5 7" id="KW-1133">Transmembrane helix</keyword>
<dbReference type="STRING" id="1945520.A1019T_02241"/>
<dbReference type="NCBIfam" id="NF011712">
    <property type="entry name" value="PRK15133.1"/>
    <property type="match status" value="1"/>
</dbReference>
<dbReference type="RefSeq" id="WP_077449609.1">
    <property type="nucleotide sequence ID" value="NZ_FUGD01000131.1"/>
</dbReference>
<comment type="similarity">
    <text evidence="7">Belongs to the binding-protein-dependent transport system permease family.</text>
</comment>
<evidence type="ECO:0000256" key="7">
    <source>
        <dbReference type="RuleBase" id="RU363032"/>
    </source>
</evidence>
<dbReference type="EMBL" id="FUGD01000131">
    <property type="protein sequence ID" value="SJM38251.1"/>
    <property type="molecule type" value="Genomic_DNA"/>
</dbReference>
<dbReference type="GO" id="GO:0055085">
    <property type="term" value="P:transmembrane transport"/>
    <property type="evidence" value="ECO:0007669"/>
    <property type="project" value="InterPro"/>
</dbReference>
<evidence type="ECO:0000259" key="8">
    <source>
        <dbReference type="PROSITE" id="PS50928"/>
    </source>
</evidence>
<evidence type="ECO:0000256" key="6">
    <source>
        <dbReference type="ARBA" id="ARBA00023136"/>
    </source>
</evidence>
<organism evidence="9 10">
    <name type="scientific">Psychrobacter pasteurii</name>
    <dbReference type="NCBI Taxonomy" id="1945520"/>
    <lineage>
        <taxon>Bacteria</taxon>
        <taxon>Pseudomonadati</taxon>
        <taxon>Pseudomonadota</taxon>
        <taxon>Gammaproteobacteria</taxon>
        <taxon>Moraxellales</taxon>
        <taxon>Moraxellaceae</taxon>
        <taxon>Psychrobacter</taxon>
    </lineage>
</organism>
<protein>
    <submittedName>
        <fullName evidence="9">Inner membrane ABC transporter permease protein YejB</fullName>
    </submittedName>
</protein>
<keyword evidence="2 7" id="KW-0813">Transport</keyword>
<sequence length="356" mass="39136">MGRYILKRLLLIIPTLFLILLTNFILVQAAPGGPVEQQIAQIELAQNKGEVAGASMGGGSILSEGGYRGSRGLSEEMVEAIKAQYGFDKPAPERFWIMLKNYAVLDFGTSFFKGKPVTELIVEKLPVSISLGLWSTLLIYLIAIPLGIYKAMHHGSGMDKLTAVMLAVGHAIPIFVFGVILLVLFAGGSYWQIFPLQGLVSENFDQLSPLAKIKDYFWHLALPLTASTIGGFAALTYLTKFSFIEELSKQYVLTARAKGLSNHQVLYGHVFRNAMLIVIAGVPAAIVSIFFTGNFLIEIIFKLDGLGLLGFEAIVQRDYPVIFGTLFIFTLVGLLLQLISDISYHLIDPRIDFEGR</sequence>
<comment type="subcellular location">
    <subcellularLocation>
        <location evidence="1 7">Cell membrane</location>
        <topology evidence="1 7">Multi-pass membrane protein</topology>
    </subcellularLocation>
</comment>
<feature type="transmembrane region" description="Helical" evidence="7">
    <location>
        <begin position="216"/>
        <end position="239"/>
    </location>
</feature>
<dbReference type="SUPFAM" id="SSF161098">
    <property type="entry name" value="MetI-like"/>
    <property type="match status" value="1"/>
</dbReference>
<dbReference type="InterPro" id="IPR000515">
    <property type="entry name" value="MetI-like"/>
</dbReference>
<dbReference type="PANTHER" id="PTHR30465">
    <property type="entry name" value="INNER MEMBRANE ABC TRANSPORTER"/>
    <property type="match status" value="1"/>
</dbReference>
<proteinExistence type="inferred from homology"/>
<feature type="transmembrane region" description="Helical" evidence="7">
    <location>
        <begin position="321"/>
        <end position="340"/>
    </location>
</feature>
<dbReference type="OrthoDB" id="9805855at2"/>
<evidence type="ECO:0000256" key="1">
    <source>
        <dbReference type="ARBA" id="ARBA00004651"/>
    </source>
</evidence>
<evidence type="ECO:0000256" key="5">
    <source>
        <dbReference type="ARBA" id="ARBA00022989"/>
    </source>
</evidence>
<dbReference type="InterPro" id="IPR035906">
    <property type="entry name" value="MetI-like_sf"/>
</dbReference>
<accession>A0A1R4EI98</accession>
<evidence type="ECO:0000256" key="2">
    <source>
        <dbReference type="ARBA" id="ARBA00022448"/>
    </source>
</evidence>